<dbReference type="GO" id="GO:0008168">
    <property type="term" value="F:methyltransferase activity"/>
    <property type="evidence" value="ECO:0007669"/>
    <property type="project" value="UniProtKB-KW"/>
</dbReference>
<dbReference type="InterPro" id="IPR041698">
    <property type="entry name" value="Methyltransf_25"/>
</dbReference>
<gene>
    <name evidence="2" type="ORF">EZJ19_10470</name>
</gene>
<comment type="caution">
    <text evidence="2">The sequence shown here is derived from an EMBL/GenBank/DDBJ whole genome shotgun (WGS) entry which is preliminary data.</text>
</comment>
<keyword evidence="2" id="KW-0808">Transferase</keyword>
<proteinExistence type="predicted"/>
<name>A0A4R1B8Z0_9PROT</name>
<protein>
    <submittedName>
        <fullName evidence="2">Class I SAM-dependent methyltransferase</fullName>
    </submittedName>
</protein>
<dbReference type="Pfam" id="PF13649">
    <property type="entry name" value="Methyltransf_25"/>
    <property type="match status" value="1"/>
</dbReference>
<organism evidence="2 3">
    <name type="scientific">Parasulfuritortus cantonensis</name>
    <dbReference type="NCBI Taxonomy" id="2528202"/>
    <lineage>
        <taxon>Bacteria</taxon>
        <taxon>Pseudomonadati</taxon>
        <taxon>Pseudomonadota</taxon>
        <taxon>Betaproteobacteria</taxon>
        <taxon>Nitrosomonadales</taxon>
        <taxon>Thiobacillaceae</taxon>
        <taxon>Parasulfuritortus</taxon>
    </lineage>
</organism>
<keyword evidence="3" id="KW-1185">Reference proteome</keyword>
<sequence>MTPMPWLVRWAGMIPAGGRVLDLACGGGRHAVFLAGLGHRVEAVDVDLGPSAPCRDTPGVTWRQYDLEAGAWPFEAGVYQGIVVTNYLHRPLFPHLIDALAPGGVLIYATFSAGQQMYGRPRNPLHLLLPGELLEAVRGHMRVVAYEDVVDGGEVPARVQRLCAIKS</sequence>
<feature type="domain" description="Methyltransferase" evidence="1">
    <location>
        <begin position="20"/>
        <end position="104"/>
    </location>
</feature>
<dbReference type="EMBL" id="SJZB01000039">
    <property type="protein sequence ID" value="TCJ13465.1"/>
    <property type="molecule type" value="Genomic_DNA"/>
</dbReference>
<dbReference type="Proteomes" id="UP000295443">
    <property type="component" value="Unassembled WGS sequence"/>
</dbReference>
<dbReference type="AlphaFoldDB" id="A0A4R1B8Z0"/>
<dbReference type="RefSeq" id="WP_131447332.1">
    <property type="nucleotide sequence ID" value="NZ_SJZB01000039.1"/>
</dbReference>
<dbReference type="SUPFAM" id="SSF53335">
    <property type="entry name" value="S-adenosyl-L-methionine-dependent methyltransferases"/>
    <property type="match status" value="1"/>
</dbReference>
<dbReference type="OrthoDB" id="9804312at2"/>
<dbReference type="CDD" id="cd02440">
    <property type="entry name" value="AdoMet_MTases"/>
    <property type="match status" value="1"/>
</dbReference>
<evidence type="ECO:0000259" key="1">
    <source>
        <dbReference type="Pfam" id="PF13649"/>
    </source>
</evidence>
<evidence type="ECO:0000313" key="2">
    <source>
        <dbReference type="EMBL" id="TCJ13465.1"/>
    </source>
</evidence>
<keyword evidence="2" id="KW-0489">Methyltransferase</keyword>
<dbReference type="InterPro" id="IPR029063">
    <property type="entry name" value="SAM-dependent_MTases_sf"/>
</dbReference>
<reference evidence="2 3" key="1">
    <citation type="submission" date="2019-03" db="EMBL/GenBank/DDBJ databases">
        <title>Genome sequence of Thiobacillaceae bacterium LSR1, a sulfur-oxidizing bacterium isolated from freshwater sediment.</title>
        <authorList>
            <person name="Li S."/>
        </authorList>
    </citation>
    <scope>NUCLEOTIDE SEQUENCE [LARGE SCALE GENOMIC DNA]</scope>
    <source>
        <strain evidence="2 3">LSR1</strain>
    </source>
</reference>
<evidence type="ECO:0000313" key="3">
    <source>
        <dbReference type="Proteomes" id="UP000295443"/>
    </source>
</evidence>
<accession>A0A4R1B8Z0</accession>
<dbReference type="GO" id="GO:0032259">
    <property type="term" value="P:methylation"/>
    <property type="evidence" value="ECO:0007669"/>
    <property type="project" value="UniProtKB-KW"/>
</dbReference>
<dbReference type="Gene3D" id="3.40.50.150">
    <property type="entry name" value="Vaccinia Virus protein VP39"/>
    <property type="match status" value="1"/>
</dbReference>